<dbReference type="InterPro" id="IPR020511">
    <property type="entry name" value="Uncharacterised_HI0941"/>
</dbReference>
<dbReference type="RefSeq" id="WP_025288815.1">
    <property type="nucleotide sequence ID" value="NZ_JACI01000002.1"/>
</dbReference>
<keyword evidence="1" id="KW-0472">Membrane</keyword>
<gene>
    <name evidence="2" type="ORF">F480_05235</name>
</gene>
<evidence type="ECO:0008006" key="4">
    <source>
        <dbReference type="Google" id="ProtNLM"/>
    </source>
</evidence>
<dbReference type="AlphaFoldDB" id="A0A179CV98"/>
<sequence length="101" mass="11605">MKIIKAESIISLLIAVGLFSIVCLAWLQWQSEQNAQEQLIFQRQQALQIAENQIARQMAGLSCQRKLEQNGIYFEIIRCTTTEIEIHFPKGKIIVNRTTKS</sequence>
<evidence type="ECO:0000313" key="2">
    <source>
        <dbReference type="EMBL" id="OAQ13819.1"/>
    </source>
</evidence>
<comment type="caution">
    <text evidence="2">The sequence shown here is derived from an EMBL/GenBank/DDBJ whole genome shotgun (WGS) entry which is preliminary data.</text>
</comment>
<reference evidence="2 3" key="1">
    <citation type="submission" date="2014-01" db="EMBL/GenBank/DDBJ databases">
        <authorList>
            <person name="Zuccon D."/>
        </authorList>
    </citation>
    <scope>NUCLEOTIDE SEQUENCE [LARGE SCALE GENOMIC DNA]</scope>
    <source>
        <strain evidence="2 3">Y31</strain>
    </source>
</reference>
<dbReference type="Proteomes" id="UP000078358">
    <property type="component" value="Unassembled WGS sequence"/>
</dbReference>
<accession>A0A179CV98</accession>
<keyword evidence="1" id="KW-1133">Transmembrane helix</keyword>
<organism evidence="2 3">
    <name type="scientific">Bibersteinia trehalosi Y31</name>
    <dbReference type="NCBI Taxonomy" id="1261658"/>
    <lineage>
        <taxon>Bacteria</taxon>
        <taxon>Pseudomonadati</taxon>
        <taxon>Pseudomonadota</taxon>
        <taxon>Gammaproteobacteria</taxon>
        <taxon>Pasteurellales</taxon>
        <taxon>Pasteurellaceae</taxon>
        <taxon>Bibersteinia</taxon>
    </lineage>
</organism>
<dbReference type="Pfam" id="PF17344">
    <property type="entry name" value="DUF5374"/>
    <property type="match status" value="1"/>
</dbReference>
<evidence type="ECO:0000313" key="3">
    <source>
        <dbReference type="Proteomes" id="UP000078358"/>
    </source>
</evidence>
<dbReference type="PATRIC" id="fig|1261658.3.peg.1027"/>
<keyword evidence="1" id="KW-0812">Transmembrane</keyword>
<proteinExistence type="predicted"/>
<feature type="transmembrane region" description="Helical" evidence="1">
    <location>
        <begin position="9"/>
        <end position="29"/>
    </location>
</feature>
<dbReference type="EMBL" id="JACI01000002">
    <property type="protein sequence ID" value="OAQ13819.1"/>
    <property type="molecule type" value="Genomic_DNA"/>
</dbReference>
<name>A0A179CV98_BIBTR</name>
<evidence type="ECO:0000256" key="1">
    <source>
        <dbReference type="SAM" id="Phobius"/>
    </source>
</evidence>
<protein>
    <recommendedName>
        <fullName evidence="4">DUF5374 domain-containing protein</fullName>
    </recommendedName>
</protein>